<accession>A0A242K4S9</accession>
<dbReference type="OrthoDB" id="9782846at2"/>
<dbReference type="Gene3D" id="3.40.190.10">
    <property type="entry name" value="Periplasmic binding protein-like II"/>
    <property type="match status" value="1"/>
</dbReference>
<organism evidence="2">
    <name type="scientific">Candidatus Enterococcus clewellii</name>
    <dbReference type="NCBI Taxonomy" id="1834193"/>
    <lineage>
        <taxon>Bacteria</taxon>
        <taxon>Bacillati</taxon>
        <taxon>Bacillota</taxon>
        <taxon>Bacilli</taxon>
        <taxon>Lactobacillales</taxon>
        <taxon>Enterococcaceae</taxon>
        <taxon>Enterococcus</taxon>
    </lineage>
</organism>
<dbReference type="PANTHER" id="PTHR43649">
    <property type="entry name" value="ARABINOSE-BINDING PROTEIN-RELATED"/>
    <property type="match status" value="1"/>
</dbReference>
<dbReference type="Proteomes" id="UP000195141">
    <property type="component" value="Chromosome"/>
</dbReference>
<reference evidence="2" key="1">
    <citation type="submission" date="2017-05" db="EMBL/GenBank/DDBJ databases">
        <title>The Genome Sequence of Enterococcus sp. 9E7_DIV0242.</title>
        <authorList>
            <consortium name="The Broad Institute Genomics Platform"/>
            <consortium name="The Broad Institute Genomic Center for Infectious Diseases"/>
            <person name="Earl A."/>
            <person name="Manson A."/>
            <person name="Schwartman J."/>
            <person name="Gilmore M."/>
            <person name="Abouelleil A."/>
            <person name="Cao P."/>
            <person name="Chapman S."/>
            <person name="Cusick C."/>
            <person name="Shea T."/>
            <person name="Young S."/>
            <person name="Neafsey D."/>
            <person name="Nusbaum C."/>
            <person name="Birren B."/>
        </authorList>
    </citation>
    <scope>NUCLEOTIDE SEQUENCE [LARGE SCALE GENOMIC DNA]</scope>
    <source>
        <strain evidence="2">9E7_DIV0242</strain>
    </source>
</reference>
<evidence type="ECO:0000256" key="1">
    <source>
        <dbReference type="SAM" id="SignalP"/>
    </source>
</evidence>
<name>A0A242K4S9_9ENTE</name>
<dbReference type="EMBL" id="CP147247">
    <property type="protein sequence ID" value="WYJ90225.1"/>
    <property type="molecule type" value="Genomic_DNA"/>
</dbReference>
<evidence type="ECO:0000313" key="2">
    <source>
        <dbReference type="EMBL" id="OTP13384.1"/>
    </source>
</evidence>
<dbReference type="AlphaFoldDB" id="A0A242K4S9"/>
<reference evidence="3" key="2">
    <citation type="submission" date="2017-05" db="EMBL/GenBank/DDBJ databases">
        <authorList>
            <consortium name="The Broad Institute Genomics Platform"/>
            <consortium name="The Broad Institute Genomic Center for Infectious Diseases"/>
            <person name="Earl A."/>
            <person name="Manson A."/>
            <person name="Schwartman J."/>
            <person name="Gilmore M."/>
            <person name="Abouelleil A."/>
            <person name="Cao P."/>
            <person name="Chapman S."/>
            <person name="Cusick C."/>
            <person name="Shea T."/>
            <person name="Young S."/>
            <person name="Neafsey D."/>
            <person name="Nusbaum C."/>
            <person name="Birren B."/>
        </authorList>
    </citation>
    <scope>NUCLEOTIDE SEQUENCE</scope>
    <source>
        <strain evidence="3">9E7_DIV0242</strain>
    </source>
</reference>
<keyword evidence="3" id="KW-0813">Transport</keyword>
<protein>
    <submittedName>
        <fullName evidence="3">Multiple sugar transport system substrate-binding protein</fullName>
    </submittedName>
</protein>
<evidence type="ECO:0000313" key="4">
    <source>
        <dbReference type="Proteomes" id="UP000195141"/>
    </source>
</evidence>
<feature type="chain" id="PRO_5039212124" evidence="1">
    <location>
        <begin position="24"/>
        <end position="422"/>
    </location>
</feature>
<feature type="signal peptide" evidence="1">
    <location>
        <begin position="1"/>
        <end position="23"/>
    </location>
</feature>
<reference evidence="3" key="3">
    <citation type="submission" date="2024-03" db="EMBL/GenBank/DDBJ databases">
        <title>The Genome Sequence of Enterococcus sp. DIV0242b.</title>
        <authorList>
            <consortium name="The Broad Institute Genomics Platform"/>
            <consortium name="The Broad Institute Microbial Omics Core"/>
            <consortium name="The Broad Institute Genomic Center for Infectious Diseases"/>
            <person name="Earl A."/>
            <person name="Manson A."/>
            <person name="Gilmore M."/>
            <person name="Schwartman J."/>
            <person name="Shea T."/>
            <person name="Abouelleil A."/>
            <person name="Cao P."/>
            <person name="Chapman S."/>
            <person name="Cusick C."/>
            <person name="Young S."/>
            <person name="Neafsey D."/>
            <person name="Nusbaum C."/>
            <person name="Birren B."/>
        </authorList>
    </citation>
    <scope>NUCLEOTIDE SEQUENCE</scope>
    <source>
        <strain evidence="3">9E7_DIV0242</strain>
    </source>
</reference>
<evidence type="ECO:0000313" key="3">
    <source>
        <dbReference type="EMBL" id="WYJ90225.1"/>
    </source>
</evidence>
<keyword evidence="1" id="KW-0732">Signal</keyword>
<dbReference type="Pfam" id="PF01547">
    <property type="entry name" value="SBP_bac_1"/>
    <property type="match status" value="1"/>
</dbReference>
<dbReference type="SUPFAM" id="SSF53850">
    <property type="entry name" value="Periplasmic binding protein-like II"/>
    <property type="match status" value="1"/>
</dbReference>
<keyword evidence="3" id="KW-0762">Sugar transport</keyword>
<keyword evidence="4" id="KW-1185">Reference proteome</keyword>
<dbReference type="CDD" id="cd13585">
    <property type="entry name" value="PBP2_TMBP_like"/>
    <property type="match status" value="1"/>
</dbReference>
<dbReference type="InterPro" id="IPR006059">
    <property type="entry name" value="SBP"/>
</dbReference>
<dbReference type="EMBL" id="NGMM01000005">
    <property type="protein sequence ID" value="OTP13384.1"/>
    <property type="molecule type" value="Genomic_DNA"/>
</dbReference>
<gene>
    <name evidence="3" type="ORF">A5888_001953</name>
    <name evidence="2" type="ORF">A5888_002862</name>
</gene>
<dbReference type="PROSITE" id="PS51257">
    <property type="entry name" value="PROKAR_LIPOPROTEIN"/>
    <property type="match status" value="1"/>
</dbReference>
<dbReference type="PANTHER" id="PTHR43649:SF12">
    <property type="entry name" value="DIACETYLCHITOBIOSE BINDING PROTEIN DASA"/>
    <property type="match status" value="1"/>
</dbReference>
<proteinExistence type="predicted"/>
<sequence length="422" mass="46671">MMKPILKKLAFGMTAAATVGILAACGSGGGESSGDTNLTFQIWDKNQQPGMEKMAEAFTKENPDIKVKVEVTPWDQYWTKLQASASGGDMADVFWMHPDQVYNFASGEALLDLNDQIKESELDMSQFPEYIVDGFSVDGQQLAIPKDYGTLGLWYNKDLFDKAGVLYPDDTWTWDTWMEAAEKLTDKDAGVYGMIAQPDGQNFWYNLVWQNGSDLISKDGKTIMLNDKKTVEAIKYGVSFIDKGYSPTASDQANTTPDQYFESGKVAMMIAGSWMASEYTAIDGLNIDVAPMPKNVDRGSVSSGMGYAISANTKNADAAWKFVHFMAGEEANLLQAESGAAIPALKDTQQPWVETFPDINAQVFVDAEAYGHNSMHVSTRDAWAKTEQEYILKIFSKELTVEEGCKQMAKQIQEEIDEALNE</sequence>
<dbReference type="InterPro" id="IPR050490">
    <property type="entry name" value="Bact_solute-bd_prot1"/>
</dbReference>